<protein>
    <submittedName>
        <fullName evidence="7">Leucine-rich repeat receptor protein kinase EMS1</fullName>
    </submittedName>
</protein>
<keyword evidence="7" id="KW-0675">Receptor</keyword>
<evidence type="ECO:0000313" key="7">
    <source>
        <dbReference type="EMBL" id="KAL2526969.1"/>
    </source>
</evidence>
<name>A0ABD1UPL3_9LAMI</name>
<dbReference type="PANTHER" id="PTHR27008:SF602">
    <property type="entry name" value="LRR RECEPTOR-LIKE SERINE_THREONINE-PROTEIN KINASE EFR"/>
    <property type="match status" value="1"/>
</dbReference>
<dbReference type="Proteomes" id="UP001604336">
    <property type="component" value="Unassembled WGS sequence"/>
</dbReference>
<keyword evidence="8" id="KW-1185">Reference proteome</keyword>
<keyword evidence="3" id="KW-0812">Transmembrane</keyword>
<evidence type="ECO:0000256" key="4">
    <source>
        <dbReference type="ARBA" id="ARBA00022737"/>
    </source>
</evidence>
<keyword evidence="4" id="KW-0677">Repeat</keyword>
<dbReference type="Gene3D" id="3.80.10.10">
    <property type="entry name" value="Ribonuclease Inhibitor"/>
    <property type="match status" value="1"/>
</dbReference>
<dbReference type="InterPro" id="IPR001611">
    <property type="entry name" value="Leu-rich_rpt"/>
</dbReference>
<evidence type="ECO:0000256" key="6">
    <source>
        <dbReference type="ARBA" id="ARBA00023136"/>
    </source>
</evidence>
<dbReference type="EMBL" id="JBFOLK010000003">
    <property type="protein sequence ID" value="KAL2526969.1"/>
    <property type="molecule type" value="Genomic_DNA"/>
</dbReference>
<dbReference type="AlphaFoldDB" id="A0ABD1UPL3"/>
<evidence type="ECO:0000256" key="5">
    <source>
        <dbReference type="ARBA" id="ARBA00022989"/>
    </source>
</evidence>
<dbReference type="Pfam" id="PF00560">
    <property type="entry name" value="LRR_1"/>
    <property type="match status" value="3"/>
</dbReference>
<proteinExistence type="predicted"/>
<dbReference type="InterPro" id="IPR051809">
    <property type="entry name" value="Plant_receptor-like_S/T_kinase"/>
</dbReference>
<gene>
    <name evidence="7" type="ORF">Adt_12023</name>
</gene>
<keyword evidence="7" id="KW-0418">Kinase</keyword>
<keyword evidence="5" id="KW-1133">Transmembrane helix</keyword>
<dbReference type="GO" id="GO:0016020">
    <property type="term" value="C:membrane"/>
    <property type="evidence" value="ECO:0007669"/>
    <property type="project" value="UniProtKB-SubCell"/>
</dbReference>
<comment type="subcellular location">
    <subcellularLocation>
        <location evidence="1">Membrane</location>
    </subcellularLocation>
</comment>
<keyword evidence="7" id="KW-0808">Transferase</keyword>
<evidence type="ECO:0000313" key="8">
    <source>
        <dbReference type="Proteomes" id="UP001604336"/>
    </source>
</evidence>
<dbReference type="InterPro" id="IPR032675">
    <property type="entry name" value="LRR_dom_sf"/>
</dbReference>
<sequence length="198" mass="21753">MGDNFVTGSIPTSIFNIYSLQYINVAQCNLSSTLLANISSNCSISVSDNQLSGNLDLLVLCYEISNFEELYLNSNNFHGRIPNYIANSSKLTKINLSYNNFISKSPEFSFITSFTNSRYLRKLVLGDNPLNGILPVSVGNLSTSLQYLYSYNCDLWGSIPKEIGDLSSLIALSLFGNQLTGINSNKHSGFAKASRIIS</sequence>
<accession>A0ABD1UPL3</accession>
<evidence type="ECO:0000256" key="3">
    <source>
        <dbReference type="ARBA" id="ARBA00022692"/>
    </source>
</evidence>
<evidence type="ECO:0000256" key="2">
    <source>
        <dbReference type="ARBA" id="ARBA00022614"/>
    </source>
</evidence>
<reference evidence="8" key="1">
    <citation type="submission" date="2024-07" db="EMBL/GenBank/DDBJ databases">
        <title>Two chromosome-level genome assemblies of Korean endemic species Abeliophyllum distichum and Forsythia ovata (Oleaceae).</title>
        <authorList>
            <person name="Jang H."/>
        </authorList>
    </citation>
    <scope>NUCLEOTIDE SEQUENCE [LARGE SCALE GENOMIC DNA]</scope>
</reference>
<keyword evidence="6" id="KW-0472">Membrane</keyword>
<organism evidence="7 8">
    <name type="scientific">Abeliophyllum distichum</name>
    <dbReference type="NCBI Taxonomy" id="126358"/>
    <lineage>
        <taxon>Eukaryota</taxon>
        <taxon>Viridiplantae</taxon>
        <taxon>Streptophyta</taxon>
        <taxon>Embryophyta</taxon>
        <taxon>Tracheophyta</taxon>
        <taxon>Spermatophyta</taxon>
        <taxon>Magnoliopsida</taxon>
        <taxon>eudicotyledons</taxon>
        <taxon>Gunneridae</taxon>
        <taxon>Pentapetalae</taxon>
        <taxon>asterids</taxon>
        <taxon>lamiids</taxon>
        <taxon>Lamiales</taxon>
        <taxon>Oleaceae</taxon>
        <taxon>Forsythieae</taxon>
        <taxon>Abeliophyllum</taxon>
    </lineage>
</organism>
<keyword evidence="2" id="KW-0433">Leucine-rich repeat</keyword>
<comment type="caution">
    <text evidence="7">The sequence shown here is derived from an EMBL/GenBank/DDBJ whole genome shotgun (WGS) entry which is preliminary data.</text>
</comment>
<dbReference type="GO" id="GO:0016301">
    <property type="term" value="F:kinase activity"/>
    <property type="evidence" value="ECO:0007669"/>
    <property type="project" value="UniProtKB-KW"/>
</dbReference>
<dbReference type="SUPFAM" id="SSF52058">
    <property type="entry name" value="L domain-like"/>
    <property type="match status" value="1"/>
</dbReference>
<evidence type="ECO:0000256" key="1">
    <source>
        <dbReference type="ARBA" id="ARBA00004370"/>
    </source>
</evidence>
<dbReference type="PANTHER" id="PTHR27008">
    <property type="entry name" value="OS04G0122200 PROTEIN"/>
    <property type="match status" value="1"/>
</dbReference>